<feature type="region of interest" description="Disordered" evidence="1">
    <location>
        <begin position="74"/>
        <end position="116"/>
    </location>
</feature>
<organism evidence="2 3">
    <name type="scientific">Patellaria atrata CBS 101060</name>
    <dbReference type="NCBI Taxonomy" id="1346257"/>
    <lineage>
        <taxon>Eukaryota</taxon>
        <taxon>Fungi</taxon>
        <taxon>Dikarya</taxon>
        <taxon>Ascomycota</taxon>
        <taxon>Pezizomycotina</taxon>
        <taxon>Dothideomycetes</taxon>
        <taxon>Dothideomycetes incertae sedis</taxon>
        <taxon>Patellariales</taxon>
        <taxon>Patellariaceae</taxon>
        <taxon>Patellaria</taxon>
    </lineage>
</organism>
<dbReference type="Gene3D" id="1.25.40.20">
    <property type="entry name" value="Ankyrin repeat-containing domain"/>
    <property type="match status" value="1"/>
</dbReference>
<feature type="compositionally biased region" description="Polar residues" evidence="1">
    <location>
        <begin position="78"/>
        <end position="93"/>
    </location>
</feature>
<dbReference type="EMBL" id="MU006095">
    <property type="protein sequence ID" value="KAF2839062.1"/>
    <property type="molecule type" value="Genomic_DNA"/>
</dbReference>
<dbReference type="InterPro" id="IPR036770">
    <property type="entry name" value="Ankyrin_rpt-contain_sf"/>
</dbReference>
<dbReference type="OrthoDB" id="1722345at2759"/>
<evidence type="ECO:0000313" key="3">
    <source>
        <dbReference type="Proteomes" id="UP000799429"/>
    </source>
</evidence>
<dbReference type="AlphaFoldDB" id="A0A9P4SC03"/>
<reference evidence="2" key="1">
    <citation type="journal article" date="2020" name="Stud. Mycol.">
        <title>101 Dothideomycetes genomes: a test case for predicting lifestyles and emergence of pathogens.</title>
        <authorList>
            <person name="Haridas S."/>
            <person name="Albert R."/>
            <person name="Binder M."/>
            <person name="Bloem J."/>
            <person name="Labutti K."/>
            <person name="Salamov A."/>
            <person name="Andreopoulos B."/>
            <person name="Baker S."/>
            <person name="Barry K."/>
            <person name="Bills G."/>
            <person name="Bluhm B."/>
            <person name="Cannon C."/>
            <person name="Castanera R."/>
            <person name="Culley D."/>
            <person name="Daum C."/>
            <person name="Ezra D."/>
            <person name="Gonzalez J."/>
            <person name="Henrissat B."/>
            <person name="Kuo A."/>
            <person name="Liang C."/>
            <person name="Lipzen A."/>
            <person name="Lutzoni F."/>
            <person name="Magnuson J."/>
            <person name="Mondo S."/>
            <person name="Nolan M."/>
            <person name="Ohm R."/>
            <person name="Pangilinan J."/>
            <person name="Park H.-J."/>
            <person name="Ramirez L."/>
            <person name="Alfaro M."/>
            <person name="Sun H."/>
            <person name="Tritt A."/>
            <person name="Yoshinaga Y."/>
            <person name="Zwiers L.-H."/>
            <person name="Turgeon B."/>
            <person name="Goodwin S."/>
            <person name="Spatafora J."/>
            <person name="Crous P."/>
            <person name="Grigoriev I."/>
        </authorList>
    </citation>
    <scope>NUCLEOTIDE SEQUENCE</scope>
    <source>
        <strain evidence="2">CBS 101060</strain>
    </source>
</reference>
<keyword evidence="3" id="KW-1185">Reference proteome</keyword>
<dbReference type="SUPFAM" id="SSF48403">
    <property type="entry name" value="Ankyrin repeat"/>
    <property type="match status" value="1"/>
</dbReference>
<feature type="compositionally biased region" description="Polar residues" evidence="1">
    <location>
        <begin position="104"/>
        <end position="116"/>
    </location>
</feature>
<accession>A0A9P4SC03</accession>
<sequence>MATPSLLPGPRPGLPVAPHVTPITILKAAEAGKADVVRYLLDLGANTSIGVFYGRTAKGCAEKHGKSEIIEILKSHTNRNADPTSPVPSNSRMQGRESEAGESIQIQTNPQKQSEY</sequence>
<evidence type="ECO:0000256" key="1">
    <source>
        <dbReference type="SAM" id="MobiDB-lite"/>
    </source>
</evidence>
<name>A0A9P4SC03_9PEZI</name>
<evidence type="ECO:0000313" key="2">
    <source>
        <dbReference type="EMBL" id="KAF2839062.1"/>
    </source>
</evidence>
<evidence type="ECO:0008006" key="4">
    <source>
        <dbReference type="Google" id="ProtNLM"/>
    </source>
</evidence>
<comment type="caution">
    <text evidence="2">The sequence shown here is derived from an EMBL/GenBank/DDBJ whole genome shotgun (WGS) entry which is preliminary data.</text>
</comment>
<dbReference type="Proteomes" id="UP000799429">
    <property type="component" value="Unassembled WGS sequence"/>
</dbReference>
<protein>
    <recommendedName>
        <fullName evidence="4">Ankyrin</fullName>
    </recommendedName>
</protein>
<proteinExistence type="predicted"/>
<gene>
    <name evidence="2" type="ORF">M501DRAFT_759277</name>
</gene>